<dbReference type="Proteomes" id="UP000076874">
    <property type="component" value="Unassembled WGS sequence"/>
</dbReference>
<dbReference type="OrthoDB" id="5344482at2759"/>
<keyword evidence="3" id="KW-1185">Reference proteome</keyword>
<proteinExistence type="predicted"/>
<feature type="compositionally biased region" description="Low complexity" evidence="1">
    <location>
        <begin position="91"/>
        <end position="101"/>
    </location>
</feature>
<dbReference type="STRING" id="1081102.A0A167U194"/>
<evidence type="ECO:0000313" key="3">
    <source>
        <dbReference type="Proteomes" id="UP000076874"/>
    </source>
</evidence>
<feature type="region of interest" description="Disordered" evidence="1">
    <location>
        <begin position="1"/>
        <end position="56"/>
    </location>
</feature>
<evidence type="ECO:0000313" key="2">
    <source>
        <dbReference type="EMBL" id="OAA61154.1"/>
    </source>
</evidence>
<dbReference type="EMBL" id="AZHD01000008">
    <property type="protein sequence ID" value="OAA61154.1"/>
    <property type="molecule type" value="Genomic_DNA"/>
</dbReference>
<feature type="region of interest" description="Disordered" evidence="1">
    <location>
        <begin position="91"/>
        <end position="135"/>
    </location>
</feature>
<dbReference type="AlphaFoldDB" id="A0A167U194"/>
<comment type="caution">
    <text evidence="2">The sequence shown here is derived from an EMBL/GenBank/DDBJ whole genome shotgun (WGS) entry which is preliminary data.</text>
</comment>
<sequence length="409" mass="42995">MAQEPSSDPRFPPTPDDDEANTRHLPPTKDTPSVVTRPAAKGPSQLDLVDTPTSPSSAFALSRFEFESNKGNEGTKILMVEWDSAAASVAASAEATQQRAAGGEGEGGPTDKAGPQPQDRAVRRGADGTPANYDDNWSVTWDGKASYNVIPVQDATTDNGSTVHRMYFLLPPGAHIPPLVSISRGEDVTLCTKPMPAIYPAGLARATHQAAARRGVLHTLWAQRRLADLAAEIEAEMKTNCESIGLQIAIQEHAWIAEHFDVGVPIGSDAAPPRAWPSPGHSMAQLSSLRSPSIGGKLGEKLKGLRLATSPAELAAASQASKAAAENGTRSAQFGGSSRGMVLGAHAGAHTVVDLPAGVIHSLDAVMQDERAKDGQPTKIDATEGEDELFALPMSPRSPDMAKSPFSFL</sequence>
<name>A0A167U194_9HYPO</name>
<protein>
    <submittedName>
        <fullName evidence="2">Uncharacterized protein</fullName>
    </submittedName>
</protein>
<gene>
    <name evidence="2" type="ORF">SPI_05178</name>
</gene>
<reference evidence="2 3" key="1">
    <citation type="journal article" date="2016" name="Genome Biol. Evol.">
        <title>Divergent and convergent evolution of fungal pathogenicity.</title>
        <authorList>
            <person name="Shang Y."/>
            <person name="Xiao G."/>
            <person name="Zheng P."/>
            <person name="Cen K."/>
            <person name="Zhan S."/>
            <person name="Wang C."/>
        </authorList>
    </citation>
    <scope>NUCLEOTIDE SEQUENCE [LARGE SCALE GENOMIC DNA]</scope>
    <source>
        <strain evidence="2 3">RCEF 264</strain>
    </source>
</reference>
<organism evidence="2 3">
    <name type="scientific">Niveomyces insectorum RCEF 264</name>
    <dbReference type="NCBI Taxonomy" id="1081102"/>
    <lineage>
        <taxon>Eukaryota</taxon>
        <taxon>Fungi</taxon>
        <taxon>Dikarya</taxon>
        <taxon>Ascomycota</taxon>
        <taxon>Pezizomycotina</taxon>
        <taxon>Sordariomycetes</taxon>
        <taxon>Hypocreomycetidae</taxon>
        <taxon>Hypocreales</taxon>
        <taxon>Cordycipitaceae</taxon>
        <taxon>Niveomyces</taxon>
    </lineage>
</organism>
<accession>A0A167U194</accession>
<evidence type="ECO:0000256" key="1">
    <source>
        <dbReference type="SAM" id="MobiDB-lite"/>
    </source>
</evidence>